<reference evidence="1 2" key="1">
    <citation type="journal article" date="2019" name="Nat. Plants">
        <title>Stout camphor tree genome fills gaps in understanding of flowering plant genome evolution.</title>
        <authorList>
            <person name="Chaw S.M."/>
            <person name="Liu Y.C."/>
            <person name="Wu Y.W."/>
            <person name="Wang H.Y."/>
            <person name="Lin C.I."/>
            <person name="Wu C.S."/>
            <person name="Ke H.M."/>
            <person name="Chang L.Y."/>
            <person name="Hsu C.Y."/>
            <person name="Yang H.T."/>
            <person name="Sudianto E."/>
            <person name="Hsu M.H."/>
            <person name="Wu K.P."/>
            <person name="Wang L.N."/>
            <person name="Leebens-Mack J.H."/>
            <person name="Tsai I.J."/>
        </authorList>
    </citation>
    <scope>NUCLEOTIDE SEQUENCE [LARGE SCALE GENOMIC DNA]</scope>
    <source>
        <strain evidence="2">cv. Chaw 1501</strain>
        <tissue evidence="1">Young leaves</tissue>
    </source>
</reference>
<protein>
    <submittedName>
        <fullName evidence="1">Uncharacterized protein</fullName>
    </submittedName>
</protein>
<name>A0A3S4PKQ3_9MAGN</name>
<evidence type="ECO:0000313" key="1">
    <source>
        <dbReference type="EMBL" id="RWR91738.1"/>
    </source>
</evidence>
<dbReference type="Proteomes" id="UP000283530">
    <property type="component" value="Unassembled WGS sequence"/>
</dbReference>
<comment type="caution">
    <text evidence="1">The sequence shown here is derived from an EMBL/GenBank/DDBJ whole genome shotgun (WGS) entry which is preliminary data.</text>
</comment>
<dbReference type="AlphaFoldDB" id="A0A3S4PKQ3"/>
<gene>
    <name evidence="1" type="ORF">CKAN_02090800</name>
</gene>
<accession>A0A3S4PKQ3</accession>
<organism evidence="1 2">
    <name type="scientific">Cinnamomum micranthum f. kanehirae</name>
    <dbReference type="NCBI Taxonomy" id="337451"/>
    <lineage>
        <taxon>Eukaryota</taxon>
        <taxon>Viridiplantae</taxon>
        <taxon>Streptophyta</taxon>
        <taxon>Embryophyta</taxon>
        <taxon>Tracheophyta</taxon>
        <taxon>Spermatophyta</taxon>
        <taxon>Magnoliopsida</taxon>
        <taxon>Magnoliidae</taxon>
        <taxon>Laurales</taxon>
        <taxon>Lauraceae</taxon>
        <taxon>Cinnamomum</taxon>
    </lineage>
</organism>
<proteinExistence type="predicted"/>
<dbReference type="EMBL" id="QPKB01000009">
    <property type="protein sequence ID" value="RWR91738.1"/>
    <property type="molecule type" value="Genomic_DNA"/>
</dbReference>
<evidence type="ECO:0000313" key="2">
    <source>
        <dbReference type="Proteomes" id="UP000283530"/>
    </source>
</evidence>
<sequence>MMNVGLKVNATSAAMSMPNHIVNLMAGPNPPTKMKSESIFRSCKTQTNKSGTFSLAPSFFLTEQQGTL</sequence>
<keyword evidence="2" id="KW-1185">Reference proteome</keyword>